<keyword evidence="1" id="KW-0805">Transcription regulation</keyword>
<evidence type="ECO:0000313" key="6">
    <source>
        <dbReference type="RefSeq" id="XP_012695909.2"/>
    </source>
</evidence>
<dbReference type="FunFam" id="2.30.30.140:FF:000036">
    <property type="entry name" value="PWWP domain-containing protein 2A"/>
    <property type="match status" value="1"/>
</dbReference>
<evidence type="ECO:0000313" key="5">
    <source>
        <dbReference type="Proteomes" id="UP000515152"/>
    </source>
</evidence>
<dbReference type="OrthoDB" id="5964980at2759"/>
<dbReference type="SMART" id="SM00293">
    <property type="entry name" value="PWWP"/>
    <property type="match status" value="1"/>
</dbReference>
<feature type="region of interest" description="Disordered" evidence="3">
    <location>
        <begin position="372"/>
        <end position="393"/>
    </location>
</feature>
<dbReference type="Gene3D" id="2.30.30.140">
    <property type="match status" value="1"/>
</dbReference>
<dbReference type="GO" id="GO:0005654">
    <property type="term" value="C:nucleoplasm"/>
    <property type="evidence" value="ECO:0007669"/>
    <property type="project" value="TreeGrafter"/>
</dbReference>
<dbReference type="InterPro" id="IPR000313">
    <property type="entry name" value="PWWP_dom"/>
</dbReference>
<feature type="domain" description="PWWP" evidence="4">
    <location>
        <begin position="498"/>
        <end position="560"/>
    </location>
</feature>
<keyword evidence="5" id="KW-1185">Reference proteome</keyword>
<dbReference type="PANTHER" id="PTHR23068:SF6">
    <property type="entry name" value="PWWP DOMAIN-CONTAINING PROTEIN 2B"/>
    <property type="match status" value="1"/>
</dbReference>
<accession>A0A6P3WDD1</accession>
<evidence type="ECO:0000256" key="2">
    <source>
        <dbReference type="ARBA" id="ARBA00023163"/>
    </source>
</evidence>
<protein>
    <submittedName>
        <fullName evidence="6">PWWP domain-containing protein 2B</fullName>
    </submittedName>
</protein>
<reference evidence="6" key="1">
    <citation type="submission" date="2025-08" db="UniProtKB">
        <authorList>
            <consortium name="RefSeq"/>
        </authorList>
    </citation>
    <scope>IDENTIFICATION</scope>
</reference>
<dbReference type="PANTHER" id="PTHR23068">
    <property type="entry name" value="DNA CYTOSINE-5- -METHYLTRANSFERASE 3-RELATED"/>
    <property type="match status" value="1"/>
</dbReference>
<keyword evidence="2" id="KW-0804">Transcription</keyword>
<evidence type="ECO:0000256" key="1">
    <source>
        <dbReference type="ARBA" id="ARBA00023015"/>
    </source>
</evidence>
<dbReference type="AlphaFoldDB" id="A0A6P3WDD1"/>
<dbReference type="GeneID" id="105911629"/>
<sequence>MALAEELRAGSRMPVTIEQILNDTLVVTLTCQERSYTGILLDCTKKSGLFCLPGVTVNSDNPPLSRQEFEVPNCAPDCKLPPLLLPQPKDENSLPEPDVPDAAPVPVPAGQVSYPPYFEGAPFPQPLWVRHSYRQWIPQPPPRPIKHKKRRTREPGRLTVSTIRLRPRQVLCEKCKNTLNGGEDVDVTEAESARKENSLQGSIAKESPLKALKKEDGVSFRETKRKGDMPSYDGKRFRKDKKEVEKFSASDMVPHSPVIKISYSTPQGKGEVMKIPSREHGSVKPFCPKQLLQNGLMTHGHHDHNQVTTKNMHTMDPTLTGLTVSIPKLKFPRPQEPGQDISSPKIHLSSHCVGEEQEYDSMYEAKLVTDDHKCSTKGTGPEHSQLDNSGEKSSLELWSDSSYEEAGRHGDLTLLINFHKRKADSSGLSVCSSDSLDESKSFSSDGTSPELCDLAPGDDVAVSSTSHGESKTVPPLTVRLHTRSMSKFMTEEGHAVTVGDVVWGKIHGFPWWPARVLSISGNCKETAKCETAWPEAKVSWFGSPTTSLLSVAKLSPFCEFFQTRFNRKKKGMYRRAIVEAAKATGHVSPEITALISHCET</sequence>
<evidence type="ECO:0000256" key="3">
    <source>
        <dbReference type="SAM" id="MobiDB-lite"/>
    </source>
</evidence>
<dbReference type="Pfam" id="PF00855">
    <property type="entry name" value="PWWP"/>
    <property type="match status" value="1"/>
</dbReference>
<dbReference type="Proteomes" id="UP000515152">
    <property type="component" value="Chromosome 13"/>
</dbReference>
<dbReference type="PROSITE" id="PS50812">
    <property type="entry name" value="PWWP"/>
    <property type="match status" value="1"/>
</dbReference>
<feature type="region of interest" description="Disordered" evidence="3">
    <location>
        <begin position="187"/>
        <end position="236"/>
    </location>
</feature>
<proteinExistence type="predicted"/>
<feature type="region of interest" description="Disordered" evidence="3">
    <location>
        <begin position="85"/>
        <end position="105"/>
    </location>
</feature>
<feature type="region of interest" description="Disordered" evidence="3">
    <location>
        <begin position="425"/>
        <end position="448"/>
    </location>
</feature>
<dbReference type="RefSeq" id="XP_012695909.2">
    <property type="nucleotide sequence ID" value="XM_012840455.3"/>
</dbReference>
<organism evidence="5 6">
    <name type="scientific">Clupea harengus</name>
    <name type="common">Atlantic herring</name>
    <dbReference type="NCBI Taxonomy" id="7950"/>
    <lineage>
        <taxon>Eukaryota</taxon>
        <taxon>Metazoa</taxon>
        <taxon>Chordata</taxon>
        <taxon>Craniata</taxon>
        <taxon>Vertebrata</taxon>
        <taxon>Euteleostomi</taxon>
        <taxon>Actinopterygii</taxon>
        <taxon>Neopterygii</taxon>
        <taxon>Teleostei</taxon>
        <taxon>Clupei</taxon>
        <taxon>Clupeiformes</taxon>
        <taxon>Clupeoidei</taxon>
        <taxon>Clupeidae</taxon>
        <taxon>Clupea</taxon>
    </lineage>
</organism>
<dbReference type="KEGG" id="char:105911629"/>
<dbReference type="InterPro" id="IPR050390">
    <property type="entry name" value="C5-Methyltransferase"/>
</dbReference>
<gene>
    <name evidence="6" type="primary">pwwp2b</name>
</gene>
<dbReference type="SUPFAM" id="SSF63748">
    <property type="entry name" value="Tudor/PWWP/MBT"/>
    <property type="match status" value="1"/>
</dbReference>
<name>A0A6P3WDD1_CLUHA</name>
<dbReference type="CTD" id="170394"/>
<evidence type="ECO:0000259" key="4">
    <source>
        <dbReference type="PROSITE" id="PS50812"/>
    </source>
</evidence>
<feature type="compositionally biased region" description="Low complexity" evidence="3">
    <location>
        <begin position="425"/>
        <end position="434"/>
    </location>
</feature>
<feature type="compositionally biased region" description="Basic and acidic residues" evidence="3">
    <location>
        <begin position="212"/>
        <end position="228"/>
    </location>
</feature>